<dbReference type="Pfam" id="PF13701">
    <property type="entry name" value="DDE_Tnp_1_4"/>
    <property type="match status" value="1"/>
</dbReference>
<dbReference type="AlphaFoldDB" id="A0AAN1F090"/>
<protein>
    <recommendedName>
        <fullName evidence="1">Transposase DDE domain-containing protein</fullName>
    </recommendedName>
</protein>
<evidence type="ECO:0000259" key="1">
    <source>
        <dbReference type="Pfam" id="PF13701"/>
    </source>
</evidence>
<dbReference type="EMBL" id="CP017065">
    <property type="protein sequence ID" value="ARY92343.1"/>
    <property type="molecule type" value="Genomic_DNA"/>
</dbReference>
<reference evidence="2 3" key="1">
    <citation type="journal article" date="2017" name="Front. Immunol.">
        <title>Complete Genome Sequence of Lactobacillus casei LC5, a Potential Probiotics for Atopic Dermatitis.</title>
        <authorList>
            <person name="Kang J."/>
            <person name="Chung W.H."/>
            <person name="Lim T.J."/>
            <person name="Whon T.W."/>
            <person name="Lim S."/>
            <person name="Nam Y.D."/>
        </authorList>
    </citation>
    <scope>NUCLEOTIDE SEQUENCE [LARGE SCALE GENOMIC DNA]</scope>
    <source>
        <strain evidence="2 3">LC5</strain>
    </source>
</reference>
<feature type="domain" description="Transposase DDE" evidence="1">
    <location>
        <begin position="8"/>
        <end position="141"/>
    </location>
</feature>
<accession>A0AAN1F090</accession>
<dbReference type="Proteomes" id="UP000195609">
    <property type="component" value="Chromosome"/>
</dbReference>
<gene>
    <name evidence="2" type="ORF">BGL52_11475</name>
</gene>
<organism evidence="2 3">
    <name type="scientific">Lacticaseibacillus casei</name>
    <name type="common">Lactobacillus casei</name>
    <dbReference type="NCBI Taxonomy" id="1582"/>
    <lineage>
        <taxon>Bacteria</taxon>
        <taxon>Bacillati</taxon>
        <taxon>Bacillota</taxon>
        <taxon>Bacilli</taxon>
        <taxon>Lactobacillales</taxon>
        <taxon>Lactobacillaceae</taxon>
        <taxon>Lacticaseibacillus</taxon>
    </lineage>
</organism>
<evidence type="ECO:0000313" key="3">
    <source>
        <dbReference type="Proteomes" id="UP000195609"/>
    </source>
</evidence>
<dbReference type="InterPro" id="IPR025668">
    <property type="entry name" value="Tnp_DDE_dom"/>
</dbReference>
<sequence length="195" mass="22107">MLWQVAVKAFQLTGQRQFVLAIDSTHLDTYGHQEATAFNAHYMAKGYHPQVAFDNTSSILLDACVRPGNTYTGKDADPFIQRTFDHLEELDPAIEVIVRGDSGFAVPTFYEACTSRNFYFIVRLKANQRLKKMDDGVIASVLIDDEADQVGYHPTSRIVAWRFLHFFDLFTVDIFKLFMGASFPKHNIRGLSSSD</sequence>
<proteinExistence type="predicted"/>
<evidence type="ECO:0000313" key="2">
    <source>
        <dbReference type="EMBL" id="ARY92343.1"/>
    </source>
</evidence>
<name>A0AAN1F090_LACCA</name>